<dbReference type="STRING" id="1265861.BCAMP_00740"/>
<dbReference type="RefSeq" id="WP_156921075.1">
    <property type="nucleotide sequence ID" value="NZ_AODH01000002.1"/>
</dbReference>
<organism evidence="1 2">
    <name type="scientific">Brochothrix campestris FSL F6-1037</name>
    <dbReference type="NCBI Taxonomy" id="1265861"/>
    <lineage>
        <taxon>Bacteria</taxon>
        <taxon>Bacillati</taxon>
        <taxon>Bacillota</taxon>
        <taxon>Bacilli</taxon>
        <taxon>Bacillales</taxon>
        <taxon>Listeriaceae</taxon>
        <taxon>Brochothrix</taxon>
    </lineage>
</organism>
<protein>
    <submittedName>
        <fullName evidence="1">Uncharacterized protein</fullName>
    </submittedName>
</protein>
<dbReference type="EMBL" id="AODH01000002">
    <property type="protein sequence ID" value="EUJ42112.1"/>
    <property type="molecule type" value="Genomic_DNA"/>
</dbReference>
<name>W7CYS9_9LIST</name>
<reference evidence="1 2" key="1">
    <citation type="submission" date="2012-12" db="EMBL/GenBank/DDBJ databases">
        <title>Novel taxa of Listeriaceae from agricultural environments in the United States.</title>
        <authorList>
            <person name="den Bakker H.C."/>
            <person name="Allred A."/>
            <person name="Warchocki S."/>
            <person name="Wright E.M."/>
            <person name="Burrell A."/>
            <person name="Nightingale K.K."/>
            <person name="Kephart D."/>
            <person name="Wiedmann M."/>
        </authorList>
    </citation>
    <scope>NUCLEOTIDE SEQUENCE [LARGE SCALE GENOMIC DNA]</scope>
    <source>
        <strain evidence="1 2">FSL F6-1037</strain>
    </source>
</reference>
<dbReference type="OrthoDB" id="2339312at2"/>
<sequence length="240" mass="28267">MAKELTKEETKIIHAIQRWLEGLTPSQVYALIWLGVRKANDAKVSGSWGNYGFHEINYLIKEIDSAIKRTTMSNGEIKSYYYPKNVILKLSTTVFFEDMLQLTDWYHTEVATKADLVQQLTKEQNRMPFYDQLQLNNSENIEKTLDWALKADNTFEIISKGIVIHDGMLAWLFTTEEELYRLSKKIQSEEHILMDYENDKWIEQMMSYIPYYIENTYTTAFILKLIRALLRSDLAYSNNE</sequence>
<dbReference type="AlphaFoldDB" id="W7CYS9"/>
<keyword evidence="2" id="KW-1185">Reference proteome</keyword>
<evidence type="ECO:0000313" key="2">
    <source>
        <dbReference type="Proteomes" id="UP000019243"/>
    </source>
</evidence>
<accession>W7CYS9</accession>
<gene>
    <name evidence="1" type="ORF">BCAMP_00740</name>
</gene>
<proteinExistence type="predicted"/>
<dbReference type="Proteomes" id="UP000019243">
    <property type="component" value="Unassembled WGS sequence"/>
</dbReference>
<comment type="caution">
    <text evidence="1">The sequence shown here is derived from an EMBL/GenBank/DDBJ whole genome shotgun (WGS) entry which is preliminary data.</text>
</comment>
<evidence type="ECO:0000313" key="1">
    <source>
        <dbReference type="EMBL" id="EUJ42112.1"/>
    </source>
</evidence>